<dbReference type="GO" id="GO:0008780">
    <property type="term" value="F:acyl-[acyl-carrier-protein]-UDP-N-acetylglucosamine O-acyltransferase activity"/>
    <property type="evidence" value="ECO:0007669"/>
    <property type="project" value="UniProtKB-EC"/>
</dbReference>
<dbReference type="InterPro" id="IPR010137">
    <property type="entry name" value="Lipid_A_LpxA"/>
</dbReference>
<keyword evidence="10" id="KW-1185">Reference proteome</keyword>
<dbReference type="AlphaFoldDB" id="A0A840AI88"/>
<dbReference type="Proteomes" id="UP000553963">
    <property type="component" value="Unassembled WGS sequence"/>
</dbReference>
<dbReference type="Pfam" id="PF00132">
    <property type="entry name" value="Hexapep"/>
    <property type="match status" value="1"/>
</dbReference>
<dbReference type="PROSITE" id="PS00101">
    <property type="entry name" value="HEXAPEP_TRANSFERASES"/>
    <property type="match status" value="1"/>
</dbReference>
<dbReference type="Gene3D" id="1.20.1180.10">
    <property type="entry name" value="Udp N-acetylglucosamine O-acyltransferase, C-terminal domain"/>
    <property type="match status" value="1"/>
</dbReference>
<keyword evidence="1" id="KW-0963">Cytoplasm</keyword>
<keyword evidence="3" id="KW-0441">Lipid A biosynthesis</keyword>
<evidence type="ECO:0000313" key="10">
    <source>
        <dbReference type="Proteomes" id="UP000553963"/>
    </source>
</evidence>
<protein>
    <submittedName>
        <fullName evidence="9">UDP-N-acetylglucosamine acyltransferase</fullName>
        <ecNumber evidence="9">2.3.1.129</ecNumber>
    </submittedName>
</protein>
<evidence type="ECO:0000256" key="5">
    <source>
        <dbReference type="ARBA" id="ARBA00022737"/>
    </source>
</evidence>
<dbReference type="PIRSF" id="PIRSF000456">
    <property type="entry name" value="UDP-GlcNAc_acltr"/>
    <property type="match status" value="1"/>
</dbReference>
<keyword evidence="7 9" id="KW-0012">Acyltransferase</keyword>
<dbReference type="InterPro" id="IPR001451">
    <property type="entry name" value="Hexapep"/>
</dbReference>
<evidence type="ECO:0000259" key="8">
    <source>
        <dbReference type="Pfam" id="PF13720"/>
    </source>
</evidence>
<dbReference type="InterPro" id="IPR029098">
    <property type="entry name" value="Acetyltransf_C"/>
</dbReference>
<evidence type="ECO:0000256" key="3">
    <source>
        <dbReference type="ARBA" id="ARBA00022556"/>
    </source>
</evidence>
<dbReference type="Pfam" id="PF13720">
    <property type="entry name" value="Acetyltransf_11"/>
    <property type="match status" value="1"/>
</dbReference>
<gene>
    <name evidence="9" type="ORF">GGR25_000062</name>
</gene>
<dbReference type="EMBL" id="JACIDS010000001">
    <property type="protein sequence ID" value="MBB3929043.1"/>
    <property type="molecule type" value="Genomic_DNA"/>
</dbReference>
<dbReference type="RefSeq" id="WP_183396744.1">
    <property type="nucleotide sequence ID" value="NZ_JACIDS010000001.1"/>
</dbReference>
<dbReference type="PANTHER" id="PTHR43480:SF1">
    <property type="entry name" value="ACYL-[ACYL-CARRIER-PROTEIN]--UDP-N-ACETYLGLUCOSAMINE O-ACYLTRANSFERASE, MITOCHONDRIAL-RELATED"/>
    <property type="match status" value="1"/>
</dbReference>
<comment type="caution">
    <text evidence="9">The sequence shown here is derived from an EMBL/GenBank/DDBJ whole genome shotgun (WGS) entry which is preliminary data.</text>
</comment>
<dbReference type="EC" id="2.3.1.129" evidence="9"/>
<dbReference type="NCBIfam" id="NF003657">
    <property type="entry name" value="PRK05289.1"/>
    <property type="match status" value="1"/>
</dbReference>
<dbReference type="SUPFAM" id="SSF51161">
    <property type="entry name" value="Trimeric LpxA-like enzymes"/>
    <property type="match status" value="1"/>
</dbReference>
<dbReference type="CDD" id="cd03351">
    <property type="entry name" value="LbH_UDP-GlcNAc_AT"/>
    <property type="match status" value="1"/>
</dbReference>
<dbReference type="GO" id="GO:0016020">
    <property type="term" value="C:membrane"/>
    <property type="evidence" value="ECO:0007669"/>
    <property type="project" value="GOC"/>
</dbReference>
<keyword evidence="2" id="KW-0444">Lipid biosynthesis</keyword>
<dbReference type="InterPro" id="IPR037157">
    <property type="entry name" value="Acetyltransf_C_sf"/>
</dbReference>
<evidence type="ECO:0000256" key="2">
    <source>
        <dbReference type="ARBA" id="ARBA00022516"/>
    </source>
</evidence>
<dbReference type="GO" id="GO:0009245">
    <property type="term" value="P:lipid A biosynthetic process"/>
    <property type="evidence" value="ECO:0007669"/>
    <property type="project" value="UniProtKB-KW"/>
</dbReference>
<proteinExistence type="predicted"/>
<dbReference type="PANTHER" id="PTHR43480">
    <property type="entry name" value="ACYL-[ACYL-CARRIER-PROTEIN]--UDP-N-ACETYLGLUCOSAMINE O-ACYLTRANSFERASE"/>
    <property type="match status" value="1"/>
</dbReference>
<evidence type="ECO:0000256" key="1">
    <source>
        <dbReference type="ARBA" id="ARBA00022490"/>
    </source>
</evidence>
<feature type="domain" description="UDP N-acetylglucosamine O-acyltransferase C-terminal" evidence="8">
    <location>
        <begin position="176"/>
        <end position="255"/>
    </location>
</feature>
<reference evidence="9 10" key="1">
    <citation type="submission" date="2020-08" db="EMBL/GenBank/DDBJ databases">
        <title>Genomic Encyclopedia of Type Strains, Phase IV (KMG-IV): sequencing the most valuable type-strain genomes for metagenomic binning, comparative biology and taxonomic classification.</title>
        <authorList>
            <person name="Goeker M."/>
        </authorList>
    </citation>
    <scope>NUCLEOTIDE SEQUENCE [LARGE SCALE GENOMIC DNA]</scope>
    <source>
        <strain evidence="9 10">DSM 25966</strain>
    </source>
</reference>
<name>A0A840AI88_9HYPH</name>
<evidence type="ECO:0000256" key="4">
    <source>
        <dbReference type="ARBA" id="ARBA00022679"/>
    </source>
</evidence>
<keyword evidence="6" id="KW-0443">Lipid metabolism</keyword>
<dbReference type="Gene3D" id="2.160.10.10">
    <property type="entry name" value="Hexapeptide repeat proteins"/>
    <property type="match status" value="1"/>
</dbReference>
<dbReference type="InterPro" id="IPR018357">
    <property type="entry name" value="Hexapep_transf_CS"/>
</dbReference>
<evidence type="ECO:0000256" key="6">
    <source>
        <dbReference type="ARBA" id="ARBA00023098"/>
    </source>
</evidence>
<sequence>MTTIHPTAVVEDGARLGADVEVGPFTFVGRDVSLGDGVVLKNHVSIAGRTTIGARTTISPFASIGGTPQSVHYKGQPGSIVIGESCVIRENVTVNFGLVGPDPVTRIGDRCFLMTGVHVAHDCTLGNEVILANCATMGGHVTIGNNVFMGGLCALHQFVRIGDHAIVGGLCPVWHDVIPFGALREGLEGLGGLNIIGMKRRGFGRPAIHALRAAYRDLFFTEGQFAERVERVAERYADDQNVMHIVTFIRERGKRRITMPHAASGADVGEE</sequence>
<evidence type="ECO:0000256" key="7">
    <source>
        <dbReference type="ARBA" id="ARBA00023315"/>
    </source>
</evidence>
<dbReference type="NCBIfam" id="TIGR01852">
    <property type="entry name" value="lipid_A_lpxA"/>
    <property type="match status" value="1"/>
</dbReference>
<evidence type="ECO:0000313" key="9">
    <source>
        <dbReference type="EMBL" id="MBB3929043.1"/>
    </source>
</evidence>
<dbReference type="InterPro" id="IPR011004">
    <property type="entry name" value="Trimer_LpxA-like_sf"/>
</dbReference>
<keyword evidence="5" id="KW-0677">Repeat</keyword>
<accession>A0A840AI88</accession>
<keyword evidence="4 9" id="KW-0808">Transferase</keyword>
<organism evidence="9 10">
    <name type="scientific">Kaistia hirudinis</name>
    <dbReference type="NCBI Taxonomy" id="1293440"/>
    <lineage>
        <taxon>Bacteria</taxon>
        <taxon>Pseudomonadati</taxon>
        <taxon>Pseudomonadota</taxon>
        <taxon>Alphaproteobacteria</taxon>
        <taxon>Hyphomicrobiales</taxon>
        <taxon>Kaistiaceae</taxon>
        <taxon>Kaistia</taxon>
    </lineage>
</organism>